<dbReference type="Proteomes" id="UP001374803">
    <property type="component" value="Chromosome"/>
</dbReference>
<dbReference type="PANTHER" id="PTHR48106">
    <property type="entry name" value="QUINONE OXIDOREDUCTASE PIG3-RELATED"/>
    <property type="match status" value="1"/>
</dbReference>
<dbReference type="InterPro" id="IPR020843">
    <property type="entry name" value="ER"/>
</dbReference>
<name>A0ABZ2L3W0_9BACT</name>
<dbReference type="PROSITE" id="PS01162">
    <property type="entry name" value="QOR_ZETA_CRYSTAL"/>
    <property type="match status" value="1"/>
</dbReference>
<dbReference type="CDD" id="cd05286">
    <property type="entry name" value="QOR2"/>
    <property type="match status" value="1"/>
</dbReference>
<dbReference type="InterPro" id="IPR011032">
    <property type="entry name" value="GroES-like_sf"/>
</dbReference>
<gene>
    <name evidence="4" type="ORF">LVJ94_44270</name>
</gene>
<keyword evidence="1" id="KW-0521">NADP</keyword>
<evidence type="ECO:0000313" key="4">
    <source>
        <dbReference type="EMBL" id="WXB03911.1"/>
    </source>
</evidence>
<dbReference type="EMBL" id="CP089983">
    <property type="protein sequence ID" value="WXB03911.1"/>
    <property type="molecule type" value="Genomic_DNA"/>
</dbReference>
<keyword evidence="5" id="KW-1185">Reference proteome</keyword>
<evidence type="ECO:0000256" key="2">
    <source>
        <dbReference type="ARBA" id="ARBA00023002"/>
    </source>
</evidence>
<dbReference type="SMART" id="SM00829">
    <property type="entry name" value="PKS_ER"/>
    <property type="match status" value="1"/>
</dbReference>
<dbReference type="InterPro" id="IPR013149">
    <property type="entry name" value="ADH-like_C"/>
</dbReference>
<dbReference type="RefSeq" id="WP_394833546.1">
    <property type="nucleotide sequence ID" value="NZ_CP089929.1"/>
</dbReference>
<protein>
    <submittedName>
        <fullName evidence="4">Quinone oxidoreductase</fullName>
    </submittedName>
</protein>
<evidence type="ECO:0000256" key="1">
    <source>
        <dbReference type="ARBA" id="ARBA00022857"/>
    </source>
</evidence>
<dbReference type="PANTHER" id="PTHR48106:SF13">
    <property type="entry name" value="QUINONE OXIDOREDUCTASE-RELATED"/>
    <property type="match status" value="1"/>
</dbReference>
<proteinExistence type="predicted"/>
<dbReference type="Gene3D" id="3.40.50.720">
    <property type="entry name" value="NAD(P)-binding Rossmann-like Domain"/>
    <property type="match status" value="1"/>
</dbReference>
<dbReference type="Pfam" id="PF08240">
    <property type="entry name" value="ADH_N"/>
    <property type="match status" value="1"/>
</dbReference>
<dbReference type="InterPro" id="IPR047618">
    <property type="entry name" value="QOR-like"/>
</dbReference>
<dbReference type="SUPFAM" id="SSF51735">
    <property type="entry name" value="NAD(P)-binding Rossmann-fold domains"/>
    <property type="match status" value="1"/>
</dbReference>
<evidence type="ECO:0000259" key="3">
    <source>
        <dbReference type="SMART" id="SM00829"/>
    </source>
</evidence>
<dbReference type="Gene3D" id="3.90.180.10">
    <property type="entry name" value="Medium-chain alcohol dehydrogenases, catalytic domain"/>
    <property type="match status" value="1"/>
</dbReference>
<reference evidence="4" key="1">
    <citation type="submission" date="2021-12" db="EMBL/GenBank/DDBJ databases">
        <title>Discovery of the Pendulisporaceae a myxobacterial family with distinct sporulation behavior and unique specialized metabolism.</title>
        <authorList>
            <person name="Garcia R."/>
            <person name="Popoff A."/>
            <person name="Bader C.D."/>
            <person name="Loehr J."/>
            <person name="Walesch S."/>
            <person name="Walt C."/>
            <person name="Boldt J."/>
            <person name="Bunk B."/>
            <person name="Haeckl F.J.F.P.J."/>
            <person name="Gunesch A.P."/>
            <person name="Birkelbach J."/>
            <person name="Nuebel U."/>
            <person name="Pietschmann T."/>
            <person name="Bach T."/>
            <person name="Mueller R."/>
        </authorList>
    </citation>
    <scope>NUCLEOTIDE SEQUENCE</scope>
    <source>
        <strain evidence="4">MSr11367</strain>
    </source>
</reference>
<dbReference type="SUPFAM" id="SSF50129">
    <property type="entry name" value="GroES-like"/>
    <property type="match status" value="1"/>
</dbReference>
<evidence type="ECO:0000313" key="5">
    <source>
        <dbReference type="Proteomes" id="UP001374803"/>
    </source>
</evidence>
<dbReference type="InterPro" id="IPR036291">
    <property type="entry name" value="NAD(P)-bd_dom_sf"/>
</dbReference>
<dbReference type="Pfam" id="PF00107">
    <property type="entry name" value="ADH_zinc_N"/>
    <property type="match status" value="1"/>
</dbReference>
<dbReference type="InterPro" id="IPR002364">
    <property type="entry name" value="Quin_OxRdtase/zeta-crystal_CS"/>
</dbReference>
<feature type="domain" description="Enoyl reductase (ER)" evidence="3">
    <location>
        <begin position="10"/>
        <end position="318"/>
    </location>
</feature>
<dbReference type="InterPro" id="IPR013154">
    <property type="entry name" value="ADH-like_N"/>
</dbReference>
<keyword evidence="2" id="KW-0560">Oxidoreductase</keyword>
<accession>A0ABZ2L3W0</accession>
<organism evidence="4 5">
    <name type="scientific">Pendulispora rubella</name>
    <dbReference type="NCBI Taxonomy" id="2741070"/>
    <lineage>
        <taxon>Bacteria</taxon>
        <taxon>Pseudomonadati</taxon>
        <taxon>Myxococcota</taxon>
        <taxon>Myxococcia</taxon>
        <taxon>Myxococcales</taxon>
        <taxon>Sorangiineae</taxon>
        <taxon>Pendulisporaceae</taxon>
        <taxon>Pendulispora</taxon>
    </lineage>
</organism>
<sequence length="320" mass="33612">MKAIRYHQIGDPTVLRWEDAETPVAGPGEVLIAVRAAGVNFADTERRRGLYDAAAPLPRILGSEAAGVVHAVGPGVDAAWVGRRVVALTPASYAEFTKANLDVVSALPDNVSFETAASIPVQGLTAYHLVHTAGRVTKGQWVLVHSAAGGVGLLATQLVKALGGKVVGTVSTEAKAGQALEAGADAVLRYDQVGSEVPRITEGRGVDLVLDAVGADTWRASLDSLAPFGHLILYGSASGDVPKLNVDAELMPRSLKVSAYWLRSPHPKELQQRAMASLLDEVAAGRLRITIGLQLPVTEAVEAHRRLESRATVGKVVLTV</sequence>